<keyword evidence="1" id="KW-0812">Transmembrane</keyword>
<keyword evidence="1" id="KW-0472">Membrane</keyword>
<accession>A0A6N7R2B4</accession>
<dbReference type="RefSeq" id="WP_153835412.1">
    <property type="nucleotide sequence ID" value="NZ_JBHUMW010000011.1"/>
</dbReference>
<comment type="caution">
    <text evidence="2">The sequence shown here is derived from an EMBL/GenBank/DDBJ whole genome shotgun (WGS) entry which is preliminary data.</text>
</comment>
<dbReference type="AlphaFoldDB" id="A0A6N7R2B4"/>
<proteinExistence type="predicted"/>
<evidence type="ECO:0000313" key="2">
    <source>
        <dbReference type="EMBL" id="MRI66739.1"/>
    </source>
</evidence>
<protein>
    <submittedName>
        <fullName evidence="2">Uncharacterized protein</fullName>
    </submittedName>
</protein>
<keyword evidence="1" id="KW-1133">Transmembrane helix</keyword>
<evidence type="ECO:0000313" key="3">
    <source>
        <dbReference type="Proteomes" id="UP000435187"/>
    </source>
</evidence>
<dbReference type="Proteomes" id="UP000435187">
    <property type="component" value="Unassembled WGS sequence"/>
</dbReference>
<feature type="transmembrane region" description="Helical" evidence="1">
    <location>
        <begin position="64"/>
        <end position="86"/>
    </location>
</feature>
<keyword evidence="3" id="KW-1185">Reference proteome</keyword>
<name>A0A6N7R2B4_9BACI</name>
<gene>
    <name evidence="2" type="ORF">GH885_10385</name>
</gene>
<reference evidence="2 3" key="1">
    <citation type="submission" date="2019-10" db="EMBL/GenBank/DDBJ databases">
        <title>Gracilibacillus salitolerans sp. nov., a moderate halophile isolated from a saline soil in northwest China.</title>
        <authorList>
            <person name="Gan L."/>
        </authorList>
    </citation>
    <scope>NUCLEOTIDE SEQUENCE [LARGE SCALE GENOMIC DNA]</scope>
    <source>
        <strain evidence="2 3">TP2-8</strain>
    </source>
</reference>
<evidence type="ECO:0000256" key="1">
    <source>
        <dbReference type="SAM" id="Phobius"/>
    </source>
</evidence>
<feature type="transmembrane region" description="Helical" evidence="1">
    <location>
        <begin position="39"/>
        <end position="58"/>
    </location>
</feature>
<sequence length="174" mass="20681">MKIIPIYTESKKNRQGHTIFIDEHTEKSYKALHKESNQWVYWIGFFAILAIMRSIQSIHIPLSLISIIIIFTSLLVLTVLVSRIVYKHLFYEEVKEIYLTNTMIEEYIEDGKSVYKMEVWIAILSFLIFVILTIIFFINLSLVILIFSIFLFFIFCLMMKRLPLARIKLYQKGK</sequence>
<organism evidence="2 3">
    <name type="scientific">Gracilibacillus thailandensis</name>
    <dbReference type="NCBI Taxonomy" id="563735"/>
    <lineage>
        <taxon>Bacteria</taxon>
        <taxon>Bacillati</taxon>
        <taxon>Bacillota</taxon>
        <taxon>Bacilli</taxon>
        <taxon>Bacillales</taxon>
        <taxon>Bacillaceae</taxon>
        <taxon>Gracilibacillus</taxon>
    </lineage>
</organism>
<dbReference type="EMBL" id="WJEE01000020">
    <property type="protein sequence ID" value="MRI66739.1"/>
    <property type="molecule type" value="Genomic_DNA"/>
</dbReference>
<feature type="transmembrane region" description="Helical" evidence="1">
    <location>
        <begin position="119"/>
        <end position="138"/>
    </location>
</feature>
<feature type="transmembrane region" description="Helical" evidence="1">
    <location>
        <begin position="144"/>
        <end position="162"/>
    </location>
</feature>